<evidence type="ECO:0000313" key="7">
    <source>
        <dbReference type="Proteomes" id="UP001500630"/>
    </source>
</evidence>
<feature type="domain" description="Bacterial transcriptional activator" evidence="5">
    <location>
        <begin position="18"/>
        <end position="160"/>
    </location>
</feature>
<dbReference type="PANTHER" id="PTHR47691:SF3">
    <property type="entry name" value="HTH-TYPE TRANSCRIPTIONAL REGULATOR RV0890C-RELATED"/>
    <property type="match status" value="1"/>
</dbReference>
<dbReference type="PANTHER" id="PTHR47691">
    <property type="entry name" value="REGULATOR-RELATED"/>
    <property type="match status" value="1"/>
</dbReference>
<dbReference type="Gene3D" id="3.40.50.300">
    <property type="entry name" value="P-loop containing nucleotide triphosphate hydrolases"/>
    <property type="match status" value="1"/>
</dbReference>
<dbReference type="RefSeq" id="WP_345576824.1">
    <property type="nucleotide sequence ID" value="NZ_BAABDQ010000051.1"/>
</dbReference>
<dbReference type="Pfam" id="PF03704">
    <property type="entry name" value="BTAD"/>
    <property type="match status" value="1"/>
</dbReference>
<dbReference type="InterPro" id="IPR027417">
    <property type="entry name" value="P-loop_NTPase"/>
</dbReference>
<accession>A0ABP6ZMP2</accession>
<evidence type="ECO:0000313" key="6">
    <source>
        <dbReference type="EMBL" id="GAA3614675.1"/>
    </source>
</evidence>
<dbReference type="Proteomes" id="UP001500630">
    <property type="component" value="Unassembled WGS sequence"/>
</dbReference>
<dbReference type="SMART" id="SM00028">
    <property type="entry name" value="TPR"/>
    <property type="match status" value="5"/>
</dbReference>
<dbReference type="EMBL" id="BAABDQ010000051">
    <property type="protein sequence ID" value="GAA3614675.1"/>
    <property type="molecule type" value="Genomic_DNA"/>
</dbReference>
<keyword evidence="3" id="KW-0802">TPR repeat</keyword>
<evidence type="ECO:0000256" key="2">
    <source>
        <dbReference type="ARBA" id="ARBA00023125"/>
    </source>
</evidence>
<dbReference type="SUPFAM" id="SSF52540">
    <property type="entry name" value="P-loop containing nucleoside triphosphate hydrolases"/>
    <property type="match status" value="1"/>
</dbReference>
<dbReference type="Pfam" id="PF00931">
    <property type="entry name" value="NB-ARC"/>
    <property type="match status" value="1"/>
</dbReference>
<proteinExistence type="inferred from homology"/>
<feature type="repeat" description="TPR" evidence="3">
    <location>
        <begin position="669"/>
        <end position="702"/>
    </location>
</feature>
<protein>
    <submittedName>
        <fullName evidence="6">Transcriptional regulator AfsR</fullName>
    </submittedName>
</protein>
<comment type="similarity">
    <text evidence="1">Belongs to the AfsR/DnrI/RedD regulatory family.</text>
</comment>
<feature type="domain" description="OmpR/PhoB-type" evidence="4">
    <location>
        <begin position="1"/>
        <end position="72"/>
    </location>
</feature>
<evidence type="ECO:0000259" key="5">
    <source>
        <dbReference type="SMART" id="SM01043"/>
    </source>
</evidence>
<dbReference type="SUPFAM" id="SSF48452">
    <property type="entry name" value="TPR-like"/>
    <property type="match status" value="2"/>
</dbReference>
<name>A0ABP6ZMP2_9ACTN</name>
<dbReference type="PROSITE" id="PS50005">
    <property type="entry name" value="TPR"/>
    <property type="match status" value="1"/>
</dbReference>
<dbReference type="InterPro" id="IPR001867">
    <property type="entry name" value="OmpR/PhoB-type_DNA-bd"/>
</dbReference>
<dbReference type="SMART" id="SM01043">
    <property type="entry name" value="BTAD"/>
    <property type="match status" value="1"/>
</dbReference>
<sequence length="849" mass="91685">MVKLAGRRRIGVLARLALDAGQAVGAARIIDEVWADSSAATAAKQLHIVISKLRETLGGEDVIETVPGAYRLTLERDRVDAHLFTRLAAGDRHAVAADLAAHVKVHPLRERPAAQLMLALYRAARSSEALAVYQSTRRVLVDELGIEPSNQLRRLHQAILVHDPVLDLGVPAQKVTSVVPAELPAGTQAFTARAAEVTRLRAALLADGAVTITVIDGPGGVGKSALAVHVAHTLTGHFTDGVVYVNLHGATPGLAPLTSIEALRHLLRSLGLDGTAVPADPDEAAARYRSLTATGNLLVILDNARDVRQVRPLIPGGTGCRVLITSRTPLAVLDNAHHLHLGALGDADAGELLSRVVGADQVRAEPEAAAEIVRLCGGIPLALRIAGARLAARPGLTISDLAVRLADATRRLDLLEYADLAVRAGIAVSHEHLREELGGRDAAHLLALLGALELPTHTPAASAALADWPEHRAEAALERLLDARLLEPAGPDRYQFHDLVRLYAREQGAGEQEWASAVRRALHHYLVTAKQADSLMDAGAVDFGHFFTEQPGEELTTVEAANAWVERERDNLLAAVRQAIGDATDQKAALLANVTQWLFDRRGWFSELIEVSEKALRSAAELEDWGGKALLHQGLASVQHQLGRFQESLDNLEEGLTCWDRAGLPDRKAGMCNDLGIVYAMMGRHDDALTALERALAITARTGRADHEAYVRNNRVHVYYRQGRCEEAVEEALHVVAMTEKLDDIGSLGVAHDTLGDAYRANGMLVEAAGEYCHAIELQRAAGFTLYIAVSNWWLGHTLHDLGQPEEAWSCWRESLDLLREARLLTPAEVTAYLAQPIPDTPEPIKNQL</sequence>
<dbReference type="PRINTS" id="PR00364">
    <property type="entry name" value="DISEASERSIST"/>
</dbReference>
<evidence type="ECO:0000256" key="1">
    <source>
        <dbReference type="ARBA" id="ARBA00005820"/>
    </source>
</evidence>
<comment type="caution">
    <text evidence="6">The sequence shown here is derived from an EMBL/GenBank/DDBJ whole genome shotgun (WGS) entry which is preliminary data.</text>
</comment>
<dbReference type="Pfam" id="PF00486">
    <property type="entry name" value="Trans_reg_C"/>
    <property type="match status" value="1"/>
</dbReference>
<dbReference type="CDD" id="cd15831">
    <property type="entry name" value="BTAD"/>
    <property type="match status" value="1"/>
</dbReference>
<dbReference type="Gene3D" id="1.25.40.10">
    <property type="entry name" value="Tetratricopeptide repeat domain"/>
    <property type="match status" value="3"/>
</dbReference>
<dbReference type="Pfam" id="PF13424">
    <property type="entry name" value="TPR_12"/>
    <property type="match status" value="1"/>
</dbReference>
<keyword evidence="2" id="KW-0238">DNA-binding</keyword>
<gene>
    <name evidence="6" type="primary">afsR_4</name>
    <name evidence="6" type="ORF">GCM10022419_119850</name>
</gene>
<organism evidence="6 7">
    <name type="scientific">Nonomuraea rosea</name>
    <dbReference type="NCBI Taxonomy" id="638574"/>
    <lineage>
        <taxon>Bacteria</taxon>
        <taxon>Bacillati</taxon>
        <taxon>Actinomycetota</taxon>
        <taxon>Actinomycetes</taxon>
        <taxon>Streptosporangiales</taxon>
        <taxon>Streptosporangiaceae</taxon>
        <taxon>Nonomuraea</taxon>
    </lineage>
</organism>
<dbReference type="InterPro" id="IPR011990">
    <property type="entry name" value="TPR-like_helical_dom_sf"/>
</dbReference>
<evidence type="ECO:0000259" key="4">
    <source>
        <dbReference type="SMART" id="SM00862"/>
    </source>
</evidence>
<dbReference type="InterPro" id="IPR019734">
    <property type="entry name" value="TPR_rpt"/>
</dbReference>
<dbReference type="SMART" id="SM00862">
    <property type="entry name" value="Trans_reg_C"/>
    <property type="match status" value="1"/>
</dbReference>
<reference evidence="7" key="1">
    <citation type="journal article" date="2019" name="Int. J. Syst. Evol. Microbiol.">
        <title>The Global Catalogue of Microorganisms (GCM) 10K type strain sequencing project: providing services to taxonomists for standard genome sequencing and annotation.</title>
        <authorList>
            <consortium name="The Broad Institute Genomics Platform"/>
            <consortium name="The Broad Institute Genome Sequencing Center for Infectious Disease"/>
            <person name="Wu L."/>
            <person name="Ma J."/>
        </authorList>
    </citation>
    <scope>NUCLEOTIDE SEQUENCE [LARGE SCALE GENOMIC DNA]</scope>
    <source>
        <strain evidence="7">JCM 17326</strain>
    </source>
</reference>
<dbReference type="InterPro" id="IPR002182">
    <property type="entry name" value="NB-ARC"/>
</dbReference>
<dbReference type="InterPro" id="IPR005158">
    <property type="entry name" value="BTAD"/>
</dbReference>
<evidence type="ECO:0000256" key="3">
    <source>
        <dbReference type="PROSITE-ProRule" id="PRU00339"/>
    </source>
</evidence>
<keyword evidence="7" id="KW-1185">Reference proteome</keyword>